<dbReference type="EMBL" id="QWLL01000017">
    <property type="protein sequence ID" value="RII78279.1"/>
    <property type="molecule type" value="Genomic_DNA"/>
</dbReference>
<dbReference type="SUPFAM" id="SSF48452">
    <property type="entry name" value="TPR-like"/>
    <property type="match status" value="1"/>
</dbReference>
<gene>
    <name evidence="3" type="primary">sicA</name>
    <name evidence="3" type="ORF">D0894_08580</name>
</gene>
<dbReference type="Pfam" id="PF07720">
    <property type="entry name" value="TPR_3"/>
    <property type="match status" value="2"/>
</dbReference>
<dbReference type="AlphaFoldDB" id="A0A399MAR1"/>
<dbReference type="InterPro" id="IPR011990">
    <property type="entry name" value="TPR-like_helical_dom_sf"/>
</dbReference>
<proteinExistence type="inferred from homology"/>
<dbReference type="PIRSF" id="PIRSF003165">
    <property type="entry name" value="Chaperone_SicA"/>
    <property type="match status" value="1"/>
</dbReference>
<evidence type="ECO:0000313" key="4">
    <source>
        <dbReference type="Proteomes" id="UP000265875"/>
    </source>
</evidence>
<dbReference type="NCBIfam" id="TIGR02552">
    <property type="entry name" value="LcrH_SycD"/>
    <property type="match status" value="1"/>
</dbReference>
<comment type="caution">
    <text evidence="3">The sequence shown here is derived from an EMBL/GenBank/DDBJ whole genome shotgun (WGS) entry which is preliminary data.</text>
</comment>
<dbReference type="Proteomes" id="UP000265875">
    <property type="component" value="Unassembled WGS sequence"/>
</dbReference>
<sequence length="165" mass="19056">MSSRKHTEQEEDRIAEHVMQAVLDGASLKELRGVSTEQMDGLYAFAYEFYEQGRLDDAEKFFHFLCIYDFYNAQYWMGLAAVHQLKQNYQKAVDLYAVAFAQGKNDYRPMLYTGQCQLALGKAGKARLCFEYVIERVQEPGMREQAQAYLNALTTIDADHPEKEL</sequence>
<reference evidence="3 4" key="1">
    <citation type="submission" date="2018-08" db="EMBL/GenBank/DDBJ databases">
        <title>Draft genome sequence of the cyanotroph, Pseudomonas monteilii BCN3.</title>
        <authorList>
            <person name="Jones L.B."/>
            <person name="Kunz D.A."/>
        </authorList>
    </citation>
    <scope>NUCLEOTIDE SEQUENCE [LARGE SCALE GENOMIC DNA]</scope>
    <source>
        <strain evidence="3 4">BCN3</strain>
    </source>
</reference>
<evidence type="ECO:0000256" key="2">
    <source>
        <dbReference type="ARBA" id="ARBA00023186"/>
    </source>
</evidence>
<dbReference type="InterPro" id="IPR011716">
    <property type="entry name" value="TPR-3"/>
</dbReference>
<organism evidence="3 4">
    <name type="scientific">Pseudomonas monteilii</name>
    <dbReference type="NCBI Taxonomy" id="76759"/>
    <lineage>
        <taxon>Bacteria</taxon>
        <taxon>Pseudomonadati</taxon>
        <taxon>Pseudomonadota</taxon>
        <taxon>Gammaproteobacteria</taxon>
        <taxon>Pseudomonadales</taxon>
        <taxon>Pseudomonadaceae</taxon>
        <taxon>Pseudomonas</taxon>
    </lineage>
</organism>
<protein>
    <submittedName>
        <fullName evidence="3">Type III secretion system translocator chaperone SicA</fullName>
    </submittedName>
</protein>
<comment type="similarity">
    <text evidence="1">Belongs to the LcrH/SycD chaperone family.</text>
</comment>
<dbReference type="NCBIfam" id="NF011859">
    <property type="entry name" value="PRK15331.1"/>
    <property type="match status" value="1"/>
</dbReference>
<dbReference type="InterPro" id="IPR005415">
    <property type="entry name" value="T3SS_Ca_resp_chp_LcrH/SycD"/>
</dbReference>
<evidence type="ECO:0000256" key="1">
    <source>
        <dbReference type="ARBA" id="ARBA00010244"/>
    </source>
</evidence>
<accession>A0A399MAR1</accession>
<name>A0A399MAR1_9PSED</name>
<dbReference type="RefSeq" id="WP_119369395.1">
    <property type="nucleotide sequence ID" value="NZ_QWLL01000017.1"/>
</dbReference>
<evidence type="ECO:0000313" key="3">
    <source>
        <dbReference type="EMBL" id="RII78279.1"/>
    </source>
</evidence>
<keyword evidence="2" id="KW-0143">Chaperone</keyword>
<dbReference type="PRINTS" id="PR01595">
    <property type="entry name" value="SYCDCHAPRONE"/>
</dbReference>
<dbReference type="InterPro" id="IPR016379">
    <property type="entry name" value="T3SS_Ca_resp_chp_LcrH/SycD_sub"/>
</dbReference>
<dbReference type="Gene3D" id="1.25.40.10">
    <property type="entry name" value="Tetratricopeptide repeat domain"/>
    <property type="match status" value="1"/>
</dbReference>